<comment type="similarity">
    <text evidence="5">Belongs to the TDD superfamily. DTWD2 family.</text>
</comment>
<gene>
    <name evidence="7" type="ORF">NWE73_08580</name>
</gene>
<keyword evidence="4" id="KW-0819">tRNA processing</keyword>
<dbReference type="PANTHER" id="PTHR21392">
    <property type="entry name" value="TRNA-URIDINE AMINOCARBOXYPROPYLTRANSFERASE 2"/>
    <property type="match status" value="1"/>
</dbReference>
<dbReference type="EMBL" id="JANRMI010000002">
    <property type="protein sequence ID" value="MDG0816416.1"/>
    <property type="molecule type" value="Genomic_DNA"/>
</dbReference>
<accession>A0ABT6DHT2</accession>
<keyword evidence="3" id="KW-0949">S-adenosyl-L-methionine</keyword>
<evidence type="ECO:0000256" key="1">
    <source>
        <dbReference type="ARBA" id="ARBA00012386"/>
    </source>
</evidence>
<evidence type="ECO:0000313" key="7">
    <source>
        <dbReference type="EMBL" id="MDG0816416.1"/>
    </source>
</evidence>
<dbReference type="EC" id="2.5.1.25" evidence="1"/>
<name>A0ABT6DHT2_9BACT</name>
<evidence type="ECO:0000259" key="6">
    <source>
        <dbReference type="SMART" id="SM01144"/>
    </source>
</evidence>
<evidence type="ECO:0000256" key="2">
    <source>
        <dbReference type="ARBA" id="ARBA00022679"/>
    </source>
</evidence>
<evidence type="ECO:0000256" key="3">
    <source>
        <dbReference type="ARBA" id="ARBA00022691"/>
    </source>
</evidence>
<dbReference type="Pfam" id="PF03942">
    <property type="entry name" value="DTW"/>
    <property type="match status" value="1"/>
</dbReference>
<protein>
    <recommendedName>
        <fullName evidence="1">tRNA-uridine aminocarboxypropyltransferase</fullName>
        <ecNumber evidence="1">2.5.1.25</ecNumber>
    </recommendedName>
</protein>
<dbReference type="RefSeq" id="WP_277577895.1">
    <property type="nucleotide sequence ID" value="NZ_JANRMI010000002.1"/>
</dbReference>
<dbReference type="InterPro" id="IPR005636">
    <property type="entry name" value="DTW"/>
</dbReference>
<sequence>MNLQTYLQARLSLAAKQSTTRVMCAHCLQPDVGCYCPSIQRFDPGMEFVILIHPIEVRRRIATGRMSSLCLENSHMISGEDYSNNAQVNALIADPDFHSVILYPGADSKDLTPMTETEKAELFPVGRKLRIFVIDGTWATAKKMVRKSANIKALPKICFSPAKPSNFRVRRQPNTHCFSTIEAIHQSIELLGSVSGFNTASRCHDNLLQVFDKMVERQLDYVKDSYARSGKDPLSRERKRQGDCLA</sequence>
<evidence type="ECO:0000256" key="5">
    <source>
        <dbReference type="ARBA" id="ARBA00034489"/>
    </source>
</evidence>
<evidence type="ECO:0000313" key="8">
    <source>
        <dbReference type="Proteomes" id="UP001152321"/>
    </source>
</evidence>
<dbReference type="Proteomes" id="UP001152321">
    <property type="component" value="Unassembled WGS sequence"/>
</dbReference>
<reference evidence="7" key="1">
    <citation type="submission" date="2022-08" db="EMBL/GenBank/DDBJ databases">
        <title>Novel Bdellovibrio Species Isolated from Svalbard: Designation Bdellovibrio svalbardensis.</title>
        <authorList>
            <person name="Mitchell R.J."/>
            <person name="Choi S.Y."/>
        </authorList>
    </citation>
    <scope>NUCLEOTIDE SEQUENCE</scope>
    <source>
        <strain evidence="7">PAP01</strain>
    </source>
</reference>
<dbReference type="SMART" id="SM01144">
    <property type="entry name" value="DTW"/>
    <property type="match status" value="1"/>
</dbReference>
<evidence type="ECO:0000256" key="4">
    <source>
        <dbReference type="ARBA" id="ARBA00022694"/>
    </source>
</evidence>
<dbReference type="InterPro" id="IPR039262">
    <property type="entry name" value="DTWD2/TAPT"/>
</dbReference>
<keyword evidence="8" id="KW-1185">Reference proteome</keyword>
<proteinExistence type="inferred from homology"/>
<feature type="domain" description="DTW" evidence="6">
    <location>
        <begin position="20"/>
        <end position="223"/>
    </location>
</feature>
<dbReference type="PANTHER" id="PTHR21392:SF0">
    <property type="entry name" value="TRNA-URIDINE AMINOCARBOXYPROPYLTRANSFERASE 2"/>
    <property type="match status" value="1"/>
</dbReference>
<comment type="caution">
    <text evidence="7">The sequence shown here is derived from an EMBL/GenBank/DDBJ whole genome shotgun (WGS) entry which is preliminary data.</text>
</comment>
<organism evidence="7 8">
    <name type="scientific">Bdellovibrio svalbardensis</name>
    <dbReference type="NCBI Taxonomy" id="2972972"/>
    <lineage>
        <taxon>Bacteria</taxon>
        <taxon>Pseudomonadati</taxon>
        <taxon>Bdellovibrionota</taxon>
        <taxon>Bdellovibrionia</taxon>
        <taxon>Bdellovibrionales</taxon>
        <taxon>Pseudobdellovibrionaceae</taxon>
        <taxon>Bdellovibrio</taxon>
    </lineage>
</organism>
<keyword evidence="2" id="KW-0808">Transferase</keyword>